<dbReference type="PANTHER" id="PTHR10366:SF738">
    <property type="entry name" value="NAD-DEPENDENT EPIMERASE_DEHYDRATASE DOMAIN-CONTAINING PROTEIN"/>
    <property type="match status" value="1"/>
</dbReference>
<feature type="region of interest" description="Disordered" evidence="2">
    <location>
        <begin position="173"/>
        <end position="193"/>
    </location>
</feature>
<dbReference type="InterPro" id="IPR001509">
    <property type="entry name" value="Epimerase_deHydtase"/>
</dbReference>
<evidence type="ECO:0000256" key="2">
    <source>
        <dbReference type="SAM" id="MobiDB-lite"/>
    </source>
</evidence>
<feature type="compositionally biased region" description="Gly residues" evidence="2">
    <location>
        <begin position="85"/>
        <end position="97"/>
    </location>
</feature>
<dbReference type="AlphaFoldDB" id="A0A3L6PH98"/>
<dbReference type="Proteomes" id="UP000275267">
    <property type="component" value="Unassembled WGS sequence"/>
</dbReference>
<dbReference type="EMBL" id="PQIB02000017">
    <property type="protein sequence ID" value="RLM58246.1"/>
    <property type="molecule type" value="Genomic_DNA"/>
</dbReference>
<protein>
    <submittedName>
        <fullName evidence="4">Vestitone reductase-like</fullName>
    </submittedName>
</protein>
<feature type="domain" description="NAD-dependent epimerase/dehydratase" evidence="3">
    <location>
        <begin position="252"/>
        <end position="342"/>
    </location>
</feature>
<organism evidence="4 5">
    <name type="scientific">Panicum miliaceum</name>
    <name type="common">Proso millet</name>
    <name type="synonym">Broomcorn millet</name>
    <dbReference type="NCBI Taxonomy" id="4540"/>
    <lineage>
        <taxon>Eukaryota</taxon>
        <taxon>Viridiplantae</taxon>
        <taxon>Streptophyta</taxon>
        <taxon>Embryophyta</taxon>
        <taxon>Tracheophyta</taxon>
        <taxon>Spermatophyta</taxon>
        <taxon>Magnoliopsida</taxon>
        <taxon>Liliopsida</taxon>
        <taxon>Poales</taxon>
        <taxon>Poaceae</taxon>
        <taxon>PACMAD clade</taxon>
        <taxon>Panicoideae</taxon>
        <taxon>Panicodae</taxon>
        <taxon>Paniceae</taxon>
        <taxon>Panicinae</taxon>
        <taxon>Panicum</taxon>
        <taxon>Panicum sect. Panicum</taxon>
    </lineage>
</organism>
<evidence type="ECO:0000259" key="3">
    <source>
        <dbReference type="Pfam" id="PF01370"/>
    </source>
</evidence>
<feature type="region of interest" description="Disordered" evidence="2">
    <location>
        <begin position="76"/>
        <end position="103"/>
    </location>
</feature>
<keyword evidence="1" id="KW-0560">Oxidoreductase</keyword>
<proteinExistence type="predicted"/>
<dbReference type="Pfam" id="PF01370">
    <property type="entry name" value="Epimerase"/>
    <property type="match status" value="1"/>
</dbReference>
<dbReference type="SUPFAM" id="SSF51735">
    <property type="entry name" value="NAD(P)-binding Rossmann-fold domains"/>
    <property type="match status" value="1"/>
</dbReference>
<reference evidence="5" key="1">
    <citation type="journal article" date="2019" name="Nat. Commun.">
        <title>The genome of broomcorn millet.</title>
        <authorList>
            <person name="Zou C."/>
            <person name="Miki D."/>
            <person name="Li D."/>
            <person name="Tang Q."/>
            <person name="Xiao L."/>
            <person name="Rajput S."/>
            <person name="Deng P."/>
            <person name="Jia W."/>
            <person name="Huang R."/>
            <person name="Zhang M."/>
            <person name="Sun Y."/>
            <person name="Hu J."/>
            <person name="Fu X."/>
            <person name="Schnable P.S."/>
            <person name="Li F."/>
            <person name="Zhang H."/>
            <person name="Feng B."/>
            <person name="Zhu X."/>
            <person name="Liu R."/>
            <person name="Schnable J.C."/>
            <person name="Zhu J.-K."/>
            <person name="Zhang H."/>
        </authorList>
    </citation>
    <scope>NUCLEOTIDE SEQUENCE [LARGE SCALE GENOMIC DNA]</scope>
</reference>
<keyword evidence="5" id="KW-1185">Reference proteome</keyword>
<dbReference type="InterPro" id="IPR036291">
    <property type="entry name" value="NAD(P)-bd_dom_sf"/>
</dbReference>
<dbReference type="OrthoDB" id="2735536at2759"/>
<evidence type="ECO:0000256" key="1">
    <source>
        <dbReference type="ARBA" id="ARBA00023002"/>
    </source>
</evidence>
<dbReference type="SUPFAM" id="SSF56801">
    <property type="entry name" value="Acetyl-CoA synthetase-like"/>
    <property type="match status" value="1"/>
</dbReference>
<name>A0A3L6PH98_PANMI</name>
<dbReference type="STRING" id="4540.A0A3L6PH98"/>
<feature type="compositionally biased region" description="Low complexity" evidence="2">
    <location>
        <begin position="179"/>
        <end position="193"/>
    </location>
</feature>
<accession>A0A3L6PH98</accession>
<dbReference type="PANTHER" id="PTHR10366">
    <property type="entry name" value="NAD DEPENDENT EPIMERASE/DEHYDRATASE"/>
    <property type="match status" value="1"/>
</dbReference>
<dbReference type="Gene3D" id="3.40.50.720">
    <property type="entry name" value="NAD(P)-binding Rossmann-like Domain"/>
    <property type="match status" value="1"/>
</dbReference>
<dbReference type="InterPro" id="IPR050425">
    <property type="entry name" value="NAD(P)_dehydrat-like"/>
</dbReference>
<dbReference type="Gene3D" id="3.40.50.980">
    <property type="match status" value="1"/>
</dbReference>
<evidence type="ECO:0000313" key="5">
    <source>
        <dbReference type="Proteomes" id="UP000275267"/>
    </source>
</evidence>
<sequence length="355" mass="36776">MVSGYRITQESQGLGRLPLASLLAARFPADAPRGAGDRDPLPALWLFLFGVDGDVGWDAAPAPVVHAHRWRPQRLEKRRRNWGSTPGGRGAGKGGLSLPGPRAPCPPSVSRGDVAFVLALPGVHVPVLYYALMAVGAVMSPANPALTAGEISGLVTLSGPSVAFAVKATAGKLPRGEGRTPPCGAGAAAPPRAGAGRPALRGAVAGALLLRVSSPGHVGRAYALRLAGRDFSANPFREAAMAEEQRSSGVRVCVTGGAGFIGSWLVKKLLERGYTVHATLRNTGDEKKAGMLRRLVPGAAKRLRLFDADLFDAATFAPAIAGCQFVFLLATPFGLQAAGNKESDIFLSLSLSNVS</sequence>
<dbReference type="GO" id="GO:0016616">
    <property type="term" value="F:oxidoreductase activity, acting on the CH-OH group of donors, NAD or NADP as acceptor"/>
    <property type="evidence" value="ECO:0007669"/>
    <property type="project" value="TreeGrafter"/>
</dbReference>
<evidence type="ECO:0000313" key="4">
    <source>
        <dbReference type="EMBL" id="RLM58246.1"/>
    </source>
</evidence>
<gene>
    <name evidence="4" type="ORF">C2845_PM18G06320</name>
</gene>
<comment type="caution">
    <text evidence="4">The sequence shown here is derived from an EMBL/GenBank/DDBJ whole genome shotgun (WGS) entry which is preliminary data.</text>
</comment>